<dbReference type="Gene3D" id="3.20.20.80">
    <property type="entry name" value="Glycosidases"/>
    <property type="match status" value="1"/>
</dbReference>
<dbReference type="InterPro" id="IPR040605">
    <property type="entry name" value="Glyco_hydro2_dom5"/>
</dbReference>
<comment type="similarity">
    <text evidence="1">Belongs to the glycosyl hydrolase 2 family.</text>
</comment>
<feature type="domain" description="DUF4982" evidence="7">
    <location>
        <begin position="610"/>
        <end position="666"/>
    </location>
</feature>
<dbReference type="SUPFAM" id="SSF51445">
    <property type="entry name" value="(Trans)glycosidases"/>
    <property type="match status" value="1"/>
</dbReference>
<dbReference type="Pfam" id="PF00703">
    <property type="entry name" value="Glyco_hydro_2"/>
    <property type="match status" value="1"/>
</dbReference>
<dbReference type="Pfam" id="PF18565">
    <property type="entry name" value="Glyco_hydro2_C5"/>
    <property type="match status" value="1"/>
</dbReference>
<name>A0A1R1F180_9BACL</name>
<evidence type="ECO:0000259" key="5">
    <source>
        <dbReference type="Pfam" id="PF02836"/>
    </source>
</evidence>
<dbReference type="SUPFAM" id="SSF49785">
    <property type="entry name" value="Galactose-binding domain-like"/>
    <property type="match status" value="1"/>
</dbReference>
<evidence type="ECO:0000256" key="3">
    <source>
        <dbReference type="ARBA" id="ARBA00023295"/>
    </source>
</evidence>
<keyword evidence="10" id="KW-1185">Reference proteome</keyword>
<dbReference type="InterPro" id="IPR006102">
    <property type="entry name" value="Ig-like_GH2"/>
</dbReference>
<dbReference type="InterPro" id="IPR017853">
    <property type="entry name" value="GH"/>
</dbReference>
<dbReference type="InterPro" id="IPR051913">
    <property type="entry name" value="GH2_Domain-Containing"/>
</dbReference>
<dbReference type="AlphaFoldDB" id="A0A1R1F180"/>
<dbReference type="Pfam" id="PF16355">
    <property type="entry name" value="DUF4982"/>
    <property type="match status" value="1"/>
</dbReference>
<dbReference type="InterPro" id="IPR013783">
    <property type="entry name" value="Ig-like_fold"/>
</dbReference>
<evidence type="ECO:0000259" key="6">
    <source>
        <dbReference type="Pfam" id="PF02837"/>
    </source>
</evidence>
<dbReference type="InterPro" id="IPR008979">
    <property type="entry name" value="Galactose-bd-like_sf"/>
</dbReference>
<feature type="domain" description="Glycoside hydrolase family 2 immunoglobulin-like beta-sandwich" evidence="4">
    <location>
        <begin position="180"/>
        <end position="282"/>
    </location>
</feature>
<accession>A0A1R1F180</accession>
<evidence type="ECO:0000256" key="2">
    <source>
        <dbReference type="ARBA" id="ARBA00022801"/>
    </source>
</evidence>
<evidence type="ECO:0000259" key="8">
    <source>
        <dbReference type="Pfam" id="PF18565"/>
    </source>
</evidence>
<protein>
    <submittedName>
        <fullName evidence="9">Glycoside hydrolase family 2</fullName>
    </submittedName>
</protein>
<dbReference type="PANTHER" id="PTHR42732:SF1">
    <property type="entry name" value="BETA-MANNOSIDASE"/>
    <property type="match status" value="1"/>
</dbReference>
<dbReference type="Gene3D" id="2.60.120.260">
    <property type="entry name" value="Galactose-binding domain-like"/>
    <property type="match status" value="1"/>
</dbReference>
<feature type="domain" description="Glycoside hydrolase family 2" evidence="8">
    <location>
        <begin position="682"/>
        <end position="783"/>
    </location>
</feature>
<dbReference type="InterPro" id="IPR032311">
    <property type="entry name" value="DUF4982"/>
</dbReference>
<reference evidence="9 10" key="1">
    <citation type="submission" date="2016-11" db="EMBL/GenBank/DDBJ databases">
        <title>Paenibacillus species isolates.</title>
        <authorList>
            <person name="Beno S.M."/>
        </authorList>
    </citation>
    <scope>NUCLEOTIDE SEQUENCE [LARGE SCALE GENOMIC DNA]</scope>
    <source>
        <strain evidence="9 10">FSL R5-0378</strain>
    </source>
</reference>
<evidence type="ECO:0000259" key="4">
    <source>
        <dbReference type="Pfam" id="PF00703"/>
    </source>
</evidence>
<feature type="domain" description="Glycoside hydrolase family 2 catalytic" evidence="5">
    <location>
        <begin position="292"/>
        <end position="481"/>
    </location>
</feature>
<sequence>MAELTMEAGTRSRKMSSLNTGWLFALGNYAGAQQPDFKDQEWRKLQVPHDWSIEQQVDPAMAFGGMQAYLPRWNVGWYRKHFHIKSSSNKERVYIQFDGVHHNSEVWINGHFAGKRPYGYVSFQYDLTPYIKWDQDNVIAVKVDNTPMPSDRWYSGSGIYRNVWMIRTDELHVAAWGTFITTPEIHPDKATVQAQIRVNHHGEEPADCTVITEFVDSRGVVLGKCESPVTVSPSEEVTVDQETVIPSPHLWSPDQPDMYYARTTIVRDGSETDEYITPFGIREVVLDPNRGLILNGVPLKLKGVCIHHDLGCLGAAYNNQAMKRRLERLKEMGCNAIRFAHNPMAPELLDLCDRMGFLVIDEAFDKWKSLYYEHLYDDWWEKDLEAMLIRDRNHPSIFLWSVGNEVENQGQPSMLVMLKQLTDYCRKLDPTRPVTCALEPHNVPISLREGPIEDKVLHTKKMAELVDILGLNYQEQWYEHYREAMPDTLIVGTETFPYYRGEGNRVKGYLPVNPWFDVEKHDYVIGQFVWAGIDYLGEASYPYKGWASGLIDTCGFRKPISYLQQSFWSEEPMVHIAVFDPAQEDAGAQWTLHWKSPGLASHWTFPEQAGRLMRLVTFTNCESVELIMNNESYGVRKLTDYPNRLMEWHVPYHAGTIRAVGRNGDAIVSEYEMKTAGAPHRIVLDTDRSLLRADARDIAHIEVSVVDEQGIVVPNSDFELSFDIQGKGEIIGADNGDLRDHEPYKSSRRETRGGRCLLVVQAGLEAGEVVIRAAGDGLAEGELRIKVEE</sequence>
<feature type="domain" description="Glycosyl hydrolases family 2 sugar binding" evidence="6">
    <location>
        <begin position="16"/>
        <end position="167"/>
    </location>
</feature>
<dbReference type="Gene3D" id="2.60.40.10">
    <property type="entry name" value="Immunoglobulins"/>
    <property type="match status" value="3"/>
</dbReference>
<dbReference type="InterPro" id="IPR036156">
    <property type="entry name" value="Beta-gal/glucu_dom_sf"/>
</dbReference>
<dbReference type="PROSITE" id="PS00608">
    <property type="entry name" value="GLYCOSYL_HYDROL_F2_2"/>
    <property type="match status" value="1"/>
</dbReference>
<organism evidence="9 10">
    <name type="scientific">Paenibacillus rhizosphaerae</name>
    <dbReference type="NCBI Taxonomy" id="297318"/>
    <lineage>
        <taxon>Bacteria</taxon>
        <taxon>Bacillati</taxon>
        <taxon>Bacillota</taxon>
        <taxon>Bacilli</taxon>
        <taxon>Bacillales</taxon>
        <taxon>Paenibacillaceae</taxon>
        <taxon>Paenibacillus</taxon>
    </lineage>
</organism>
<dbReference type="Proteomes" id="UP000187172">
    <property type="component" value="Unassembled WGS sequence"/>
</dbReference>
<dbReference type="PANTHER" id="PTHR42732">
    <property type="entry name" value="BETA-GALACTOSIDASE"/>
    <property type="match status" value="1"/>
</dbReference>
<dbReference type="GO" id="GO:0005975">
    <property type="term" value="P:carbohydrate metabolic process"/>
    <property type="evidence" value="ECO:0007669"/>
    <property type="project" value="InterPro"/>
</dbReference>
<dbReference type="GO" id="GO:0004553">
    <property type="term" value="F:hydrolase activity, hydrolyzing O-glycosyl compounds"/>
    <property type="evidence" value="ECO:0007669"/>
    <property type="project" value="InterPro"/>
</dbReference>
<dbReference type="RefSeq" id="WP_076166473.1">
    <property type="nucleotide sequence ID" value="NZ_MRTP01000001.1"/>
</dbReference>
<dbReference type="Pfam" id="PF02837">
    <property type="entry name" value="Glyco_hydro_2_N"/>
    <property type="match status" value="1"/>
</dbReference>
<dbReference type="STRING" id="297318.BK138_04560"/>
<gene>
    <name evidence="9" type="ORF">BK138_04560</name>
</gene>
<evidence type="ECO:0000313" key="10">
    <source>
        <dbReference type="Proteomes" id="UP000187172"/>
    </source>
</evidence>
<dbReference type="InterPro" id="IPR006101">
    <property type="entry name" value="Glyco_hydro_2"/>
</dbReference>
<evidence type="ECO:0000313" key="9">
    <source>
        <dbReference type="EMBL" id="OMF57859.1"/>
    </source>
</evidence>
<keyword evidence="2 9" id="KW-0378">Hydrolase</keyword>
<dbReference type="Pfam" id="PF02836">
    <property type="entry name" value="Glyco_hydro_2_C"/>
    <property type="match status" value="1"/>
</dbReference>
<proteinExistence type="inferred from homology"/>
<evidence type="ECO:0000259" key="7">
    <source>
        <dbReference type="Pfam" id="PF16355"/>
    </source>
</evidence>
<keyword evidence="3" id="KW-0326">Glycosidase</keyword>
<dbReference type="EMBL" id="MRTP01000001">
    <property type="protein sequence ID" value="OMF57859.1"/>
    <property type="molecule type" value="Genomic_DNA"/>
</dbReference>
<dbReference type="InterPro" id="IPR006103">
    <property type="entry name" value="Glyco_hydro_2_cat"/>
</dbReference>
<comment type="caution">
    <text evidence="9">The sequence shown here is derived from an EMBL/GenBank/DDBJ whole genome shotgun (WGS) entry which is preliminary data.</text>
</comment>
<dbReference type="PRINTS" id="PR00132">
    <property type="entry name" value="GLHYDRLASE2"/>
</dbReference>
<dbReference type="InterPro" id="IPR023232">
    <property type="entry name" value="Glyco_hydro_2_AS"/>
</dbReference>
<dbReference type="SUPFAM" id="SSF49303">
    <property type="entry name" value="beta-Galactosidase/glucuronidase domain"/>
    <property type="match status" value="1"/>
</dbReference>
<evidence type="ECO:0000256" key="1">
    <source>
        <dbReference type="ARBA" id="ARBA00007401"/>
    </source>
</evidence>
<dbReference type="InterPro" id="IPR006104">
    <property type="entry name" value="Glyco_hydro_2_N"/>
</dbReference>